<dbReference type="RefSeq" id="WP_025225781.1">
    <property type="nucleotide sequence ID" value="NZ_CP007139.1"/>
</dbReference>
<dbReference type="KEGG" id="fgi:OP10G_2289"/>
<keyword evidence="3" id="KW-1185">Reference proteome</keyword>
<dbReference type="EMBL" id="CP007139">
    <property type="protein sequence ID" value="AIE85657.1"/>
    <property type="molecule type" value="Genomic_DNA"/>
</dbReference>
<evidence type="ECO:0000259" key="1">
    <source>
        <dbReference type="Pfam" id="PF02836"/>
    </source>
</evidence>
<dbReference type="STRING" id="661478.OP10G_2289"/>
<dbReference type="InterPro" id="IPR006103">
    <property type="entry name" value="Glyco_hydro_2_cat"/>
</dbReference>
<dbReference type="AlphaFoldDB" id="A0A068NQL7"/>
<dbReference type="GO" id="GO:0005975">
    <property type="term" value="P:carbohydrate metabolic process"/>
    <property type="evidence" value="ECO:0007669"/>
    <property type="project" value="InterPro"/>
</dbReference>
<name>A0A068NQL7_FIMGI</name>
<dbReference type="Gene3D" id="2.60.40.10">
    <property type="entry name" value="Immunoglobulins"/>
    <property type="match status" value="1"/>
</dbReference>
<proteinExistence type="predicted"/>
<evidence type="ECO:0000313" key="2">
    <source>
        <dbReference type="EMBL" id="AIE85657.1"/>
    </source>
</evidence>
<reference evidence="2 3" key="1">
    <citation type="journal article" date="2014" name="PLoS ONE">
        <title>The first complete genome sequence of the class fimbriimonadia in the phylum armatimonadetes.</title>
        <authorList>
            <person name="Hu Z.Y."/>
            <person name="Wang Y.Z."/>
            <person name="Im W.T."/>
            <person name="Wang S.Y."/>
            <person name="Zhao G.P."/>
            <person name="Zheng H.J."/>
            <person name="Quan Z.X."/>
        </authorList>
    </citation>
    <scope>NUCLEOTIDE SEQUENCE [LARGE SCALE GENOMIC DNA]</scope>
    <source>
        <strain evidence="2">Gsoil 348</strain>
    </source>
</reference>
<dbReference type="GO" id="GO:0004553">
    <property type="term" value="F:hydrolase activity, hydrolyzing O-glycosyl compounds"/>
    <property type="evidence" value="ECO:0007669"/>
    <property type="project" value="InterPro"/>
</dbReference>
<protein>
    <recommendedName>
        <fullName evidence="1">Glycoside hydrolase family 2 catalytic domain-containing protein</fullName>
    </recommendedName>
</protein>
<sequence length="414" mass="44295">MLAMAVLAPILVLPVQVPAVVRLRHDAAGYSLTVDGKPFFIKGVGGDGPKAPLVKLGANAFRTWDADKIDDQLDEAKRLGLKVVVGIWLGHKEHGFKYDDPKMVADQLTKAKLAVSRYRNHPAVLMWALGNEMEGYADGGDPNMWGAVEQMAREVKQIDPNHPTMTVVAEVGGKRVESIHKLCPDIDVVGINSYGGAPSIAERYRKAGGTKPYVITEFGTLGPWEVGKTAWGAPIEPTSTAKADFFRRGYEGGVLGAKDLCLGSFAFTWGHKQEATSTWFGMLLPTGERLGAVDTMSELWSGKPLPNRAPLIDNLGIEGVAEVAVGATIRATVKASDPEGDELKYRWVLQREASDRGVGGAAESVPPVYPDAVTASGPTASVVVPAAGHYRIFVYIYDNHGGAAVANVPISVKQ</sequence>
<dbReference type="Pfam" id="PF02836">
    <property type="entry name" value="Glyco_hydro_2_C"/>
    <property type="match status" value="1"/>
</dbReference>
<feature type="domain" description="Glycoside hydrolase family 2 catalytic" evidence="1">
    <location>
        <begin position="82"/>
        <end position="219"/>
    </location>
</feature>
<evidence type="ECO:0000313" key="3">
    <source>
        <dbReference type="Proteomes" id="UP000027982"/>
    </source>
</evidence>
<dbReference type="Proteomes" id="UP000027982">
    <property type="component" value="Chromosome"/>
</dbReference>
<organism evidence="2 3">
    <name type="scientific">Fimbriimonas ginsengisoli Gsoil 348</name>
    <dbReference type="NCBI Taxonomy" id="661478"/>
    <lineage>
        <taxon>Bacteria</taxon>
        <taxon>Bacillati</taxon>
        <taxon>Armatimonadota</taxon>
        <taxon>Fimbriimonadia</taxon>
        <taxon>Fimbriimonadales</taxon>
        <taxon>Fimbriimonadaceae</taxon>
        <taxon>Fimbriimonas</taxon>
    </lineage>
</organism>
<accession>A0A068NQL7</accession>
<dbReference type="InterPro" id="IPR013783">
    <property type="entry name" value="Ig-like_fold"/>
</dbReference>
<gene>
    <name evidence="2" type="ORF">OP10G_2289</name>
</gene>
<dbReference type="eggNOG" id="COG3934">
    <property type="taxonomic scope" value="Bacteria"/>
</dbReference>
<dbReference type="OrthoDB" id="9801077at2"/>
<dbReference type="InterPro" id="IPR017853">
    <property type="entry name" value="GH"/>
</dbReference>
<dbReference type="HOGENOM" id="CLU_034725_0_0_0"/>
<dbReference type="Gene3D" id="3.20.20.80">
    <property type="entry name" value="Glycosidases"/>
    <property type="match status" value="1"/>
</dbReference>
<dbReference type="SUPFAM" id="SSF51445">
    <property type="entry name" value="(Trans)glycosidases"/>
    <property type="match status" value="1"/>
</dbReference>